<dbReference type="GO" id="GO:0005524">
    <property type="term" value="F:ATP binding"/>
    <property type="evidence" value="ECO:0007669"/>
    <property type="project" value="UniProtKB-KW"/>
</dbReference>
<proteinExistence type="predicted"/>
<evidence type="ECO:0000259" key="10">
    <source>
        <dbReference type="SMART" id="SM01097"/>
    </source>
</evidence>
<keyword evidence="7" id="KW-0315">Glutamine amidotransferase</keyword>
<comment type="pathway">
    <text evidence="2">Amino-acid biosynthesis; L-arginine biosynthesis; carbamoyl phosphate from bicarbonate: step 1/1.</text>
</comment>
<dbReference type="Pfam" id="PF00988">
    <property type="entry name" value="CPSase_sm_chain"/>
    <property type="match status" value="1"/>
</dbReference>
<dbReference type="GO" id="GO:0006221">
    <property type="term" value="P:pyrimidine nucleotide biosynthetic process"/>
    <property type="evidence" value="ECO:0007669"/>
    <property type="project" value="UniProtKB-KW"/>
</dbReference>
<dbReference type="EMBL" id="UINC01165006">
    <property type="protein sequence ID" value="SVD66151.1"/>
    <property type="molecule type" value="Genomic_DNA"/>
</dbReference>
<sequence>MTVQVNQKLKKFIKRKNAVLVLENEKLFWGQSIGLKGKTLGEICFNTSMTGYQEIITDPSYANQIITFTFPHIGIVGTNLDDNESKKPAAKGIIIREISDLSSNYRSTQNFNHWLKEKKIIGIQGIDTRSITSMIRNNGFLNGMIISGVINKQIIKKAIKKVQSWKGIKNSDLTSIVTTKTSYNWSVKSYDLDHRDKNLNIKNTSTKYNIVVID</sequence>
<protein>
    <recommendedName>
        <fullName evidence="3">carbamoyl-phosphate synthase (glutamine-hydrolyzing)</fullName>
        <ecNumber evidence="3">6.3.5.5</ecNumber>
    </recommendedName>
</protein>
<evidence type="ECO:0000256" key="3">
    <source>
        <dbReference type="ARBA" id="ARBA00012738"/>
    </source>
</evidence>
<evidence type="ECO:0000256" key="5">
    <source>
        <dbReference type="ARBA" id="ARBA00022741"/>
    </source>
</evidence>
<evidence type="ECO:0000256" key="8">
    <source>
        <dbReference type="ARBA" id="ARBA00022975"/>
    </source>
</evidence>
<dbReference type="InterPro" id="IPR036480">
    <property type="entry name" value="CarbP_synth_ssu_N_sf"/>
</dbReference>
<gene>
    <name evidence="11" type="ORF">METZ01_LOCUS419005</name>
</gene>
<feature type="non-terminal residue" evidence="11">
    <location>
        <position position="214"/>
    </location>
</feature>
<dbReference type="GO" id="GO:0004088">
    <property type="term" value="F:carbamoyl-phosphate synthase (glutamine-hydrolyzing) activity"/>
    <property type="evidence" value="ECO:0007669"/>
    <property type="project" value="UniProtKB-EC"/>
</dbReference>
<comment type="catalytic activity">
    <reaction evidence="9">
        <text>L-glutamine + H2O = L-glutamate + NH4(+)</text>
        <dbReference type="Rhea" id="RHEA:15889"/>
        <dbReference type="ChEBI" id="CHEBI:15377"/>
        <dbReference type="ChEBI" id="CHEBI:28938"/>
        <dbReference type="ChEBI" id="CHEBI:29985"/>
        <dbReference type="ChEBI" id="CHEBI:58359"/>
    </reaction>
</comment>
<evidence type="ECO:0000256" key="7">
    <source>
        <dbReference type="ARBA" id="ARBA00022962"/>
    </source>
</evidence>
<dbReference type="AlphaFoldDB" id="A0A382X7A6"/>
<evidence type="ECO:0000256" key="6">
    <source>
        <dbReference type="ARBA" id="ARBA00022840"/>
    </source>
</evidence>
<organism evidence="11">
    <name type="scientific">marine metagenome</name>
    <dbReference type="NCBI Taxonomy" id="408172"/>
    <lineage>
        <taxon>unclassified sequences</taxon>
        <taxon>metagenomes</taxon>
        <taxon>ecological metagenomes</taxon>
    </lineage>
</organism>
<reference evidence="11" key="1">
    <citation type="submission" date="2018-05" db="EMBL/GenBank/DDBJ databases">
        <authorList>
            <person name="Lanie J.A."/>
            <person name="Ng W.-L."/>
            <person name="Kazmierczak K.M."/>
            <person name="Andrzejewski T.M."/>
            <person name="Davidsen T.M."/>
            <person name="Wayne K.J."/>
            <person name="Tettelin H."/>
            <person name="Glass J.I."/>
            <person name="Rusch D."/>
            <person name="Podicherti R."/>
            <person name="Tsui H.-C.T."/>
            <person name="Winkler M.E."/>
        </authorList>
    </citation>
    <scope>NUCLEOTIDE SEQUENCE</scope>
</reference>
<comment type="pathway">
    <text evidence="1">Pyrimidine metabolism; UMP biosynthesis via de novo pathway; (S)-dihydroorotate from bicarbonate: step 1/3.</text>
</comment>
<keyword evidence="8" id="KW-0665">Pyrimidine biosynthesis</keyword>
<dbReference type="InterPro" id="IPR002474">
    <property type="entry name" value="CarbamoylP_synth_ssu_N"/>
</dbReference>
<dbReference type="SUPFAM" id="SSF52021">
    <property type="entry name" value="Carbamoyl phosphate synthetase, small subunit N-terminal domain"/>
    <property type="match status" value="1"/>
</dbReference>
<evidence type="ECO:0000313" key="11">
    <source>
        <dbReference type="EMBL" id="SVD66151.1"/>
    </source>
</evidence>
<evidence type="ECO:0000256" key="4">
    <source>
        <dbReference type="ARBA" id="ARBA00022598"/>
    </source>
</evidence>
<keyword evidence="6" id="KW-0067">ATP-binding</keyword>
<name>A0A382X7A6_9ZZZZ</name>
<evidence type="ECO:0000256" key="2">
    <source>
        <dbReference type="ARBA" id="ARBA00005077"/>
    </source>
</evidence>
<dbReference type="SMART" id="SM01097">
    <property type="entry name" value="CPSase_sm_chain"/>
    <property type="match status" value="1"/>
</dbReference>
<keyword evidence="4" id="KW-0436">Ligase</keyword>
<dbReference type="FunFam" id="3.50.30.20:FF:000001">
    <property type="entry name" value="Carbamoyl-phosphate synthase small chain"/>
    <property type="match status" value="1"/>
</dbReference>
<accession>A0A382X7A6</accession>
<dbReference type="EC" id="6.3.5.5" evidence="3"/>
<keyword evidence="5" id="KW-0547">Nucleotide-binding</keyword>
<evidence type="ECO:0000256" key="9">
    <source>
        <dbReference type="ARBA" id="ARBA00049285"/>
    </source>
</evidence>
<evidence type="ECO:0000256" key="1">
    <source>
        <dbReference type="ARBA" id="ARBA00004812"/>
    </source>
</evidence>
<feature type="domain" description="Carbamoyl-phosphate synthase small subunit N-terminal" evidence="10">
    <location>
        <begin position="16"/>
        <end position="146"/>
    </location>
</feature>
<dbReference type="Gene3D" id="3.50.30.20">
    <property type="entry name" value="Carbamoyl-phosphate synthase small subunit, N-terminal domain"/>
    <property type="match status" value="1"/>
</dbReference>